<dbReference type="InterPro" id="IPR007361">
    <property type="entry name" value="DUF427"/>
</dbReference>
<evidence type="ECO:0000313" key="4">
    <source>
        <dbReference type="Proteomes" id="UP001141629"/>
    </source>
</evidence>
<name>A0A9X3BWA0_9MYCO</name>
<evidence type="ECO:0000256" key="1">
    <source>
        <dbReference type="SAM" id="MobiDB-lite"/>
    </source>
</evidence>
<dbReference type="Gene3D" id="2.170.150.40">
    <property type="entry name" value="Domain of unknown function (DUF427)"/>
    <property type="match status" value="1"/>
</dbReference>
<keyword evidence="4" id="KW-1185">Reference proteome</keyword>
<dbReference type="PANTHER" id="PTHR43058">
    <property type="entry name" value="SLR0655 PROTEIN"/>
    <property type="match status" value="1"/>
</dbReference>
<comment type="caution">
    <text evidence="3">The sequence shown here is derived from an EMBL/GenBank/DDBJ whole genome shotgun (WGS) entry which is preliminary data.</text>
</comment>
<dbReference type="AlphaFoldDB" id="A0A9X3BWA0"/>
<gene>
    <name evidence="3" type="ORF">H7K45_28265</name>
</gene>
<evidence type="ECO:0000313" key="3">
    <source>
        <dbReference type="EMBL" id="MCV7424444.1"/>
    </source>
</evidence>
<dbReference type="EMBL" id="JACKVK010000015">
    <property type="protein sequence ID" value="MCV7424444.1"/>
    <property type="molecule type" value="Genomic_DNA"/>
</dbReference>
<accession>A0A9X3BWA0</accession>
<dbReference type="RefSeq" id="WP_263999514.1">
    <property type="nucleotide sequence ID" value="NZ_JACKVK010000015.1"/>
</dbReference>
<reference evidence="3" key="1">
    <citation type="submission" date="2020-07" db="EMBL/GenBank/DDBJ databases">
        <authorList>
            <person name="Pettersson B.M.F."/>
            <person name="Behra P.R.K."/>
            <person name="Ramesh M."/>
            <person name="Das S."/>
            <person name="Dasgupta S."/>
            <person name="Kirsebom L.A."/>
        </authorList>
    </citation>
    <scope>NUCLEOTIDE SEQUENCE</scope>
    <source>
        <strain evidence="3">DSM 44838</strain>
    </source>
</reference>
<dbReference type="Pfam" id="PF04248">
    <property type="entry name" value="NTP_transf_9"/>
    <property type="match status" value="1"/>
</dbReference>
<feature type="domain" description="DUF427" evidence="2">
    <location>
        <begin position="33"/>
        <end position="124"/>
    </location>
</feature>
<dbReference type="InterPro" id="IPR038694">
    <property type="entry name" value="DUF427_sf"/>
</dbReference>
<protein>
    <submittedName>
        <fullName evidence="3">DUF427 domain-containing protein</fullName>
    </submittedName>
</protein>
<dbReference type="PANTHER" id="PTHR43058:SF1">
    <property type="entry name" value="DUF427 DOMAIN-CONTAINING PROTEIN"/>
    <property type="match status" value="1"/>
</dbReference>
<proteinExistence type="predicted"/>
<sequence>MSGWPRPDKIGPGQESVWDYPRPPRLETFAGSITVEFGGQTIASTDRGWRVLETSHPPTYYIPASAFRDGALRPAAGSSWCEWKGIASYFDLVAGDRVAERAGWTYLEPTPGFEPIAGAVAVMAAQVDRCTVNGEVVESQPGGFYGGWITSWVKGPFKGIPGSRGW</sequence>
<reference evidence="3" key="2">
    <citation type="journal article" date="2022" name="BMC Genomics">
        <title>Comparative genome analysis of mycobacteria focusing on tRNA and non-coding RNA.</title>
        <authorList>
            <person name="Behra P.R.K."/>
            <person name="Pettersson B.M.F."/>
            <person name="Ramesh M."/>
            <person name="Das S."/>
            <person name="Dasgupta S."/>
            <person name="Kirsebom L.A."/>
        </authorList>
    </citation>
    <scope>NUCLEOTIDE SEQUENCE</scope>
    <source>
        <strain evidence="3">DSM 44838</strain>
    </source>
</reference>
<evidence type="ECO:0000259" key="2">
    <source>
        <dbReference type="Pfam" id="PF04248"/>
    </source>
</evidence>
<feature type="region of interest" description="Disordered" evidence="1">
    <location>
        <begin position="1"/>
        <end position="21"/>
    </location>
</feature>
<dbReference type="Proteomes" id="UP001141629">
    <property type="component" value="Unassembled WGS sequence"/>
</dbReference>
<organism evidence="3 4">
    <name type="scientific">Mycobacterium yunnanensis</name>
    <dbReference type="NCBI Taxonomy" id="368477"/>
    <lineage>
        <taxon>Bacteria</taxon>
        <taxon>Bacillati</taxon>
        <taxon>Actinomycetota</taxon>
        <taxon>Actinomycetes</taxon>
        <taxon>Mycobacteriales</taxon>
        <taxon>Mycobacteriaceae</taxon>
        <taxon>Mycobacterium</taxon>
    </lineage>
</organism>